<gene>
    <name evidence="2" type="ORF">RAG0_09982</name>
</gene>
<feature type="compositionally biased region" description="Low complexity" evidence="1">
    <location>
        <begin position="61"/>
        <end position="70"/>
    </location>
</feature>
<keyword evidence="3" id="KW-1185">Reference proteome</keyword>
<dbReference type="EMBL" id="FJUX01000059">
    <property type="protein sequence ID" value="CZT03113.1"/>
    <property type="molecule type" value="Genomic_DNA"/>
</dbReference>
<feature type="compositionally biased region" description="Gly residues" evidence="1">
    <location>
        <begin position="44"/>
        <end position="60"/>
    </location>
</feature>
<reference evidence="3" key="1">
    <citation type="submission" date="2016-03" db="EMBL/GenBank/DDBJ databases">
        <authorList>
            <person name="Guldener U."/>
        </authorList>
    </citation>
    <scope>NUCLEOTIDE SEQUENCE [LARGE SCALE GENOMIC DNA]</scope>
    <source>
        <strain evidence="3">04CH-RAC-A.6.1</strain>
    </source>
</reference>
<dbReference type="Proteomes" id="UP000178912">
    <property type="component" value="Unassembled WGS sequence"/>
</dbReference>
<proteinExistence type="predicted"/>
<dbReference type="OrthoDB" id="5988651at2759"/>
<feature type="region of interest" description="Disordered" evidence="1">
    <location>
        <begin position="1"/>
        <end position="70"/>
    </location>
</feature>
<name>A0A1E1KY08_9HELO</name>
<evidence type="ECO:0000313" key="2">
    <source>
        <dbReference type="EMBL" id="CZT03113.1"/>
    </source>
</evidence>
<sequence length="70" mass="6765">MSNQMSKQDAARVQSTQAKGDKDMSSNGFAARAQSAGDKNANASGGGASGNHNAGGGQAGGNAQAGTPKK</sequence>
<accession>A0A1E1KY08</accession>
<protein>
    <recommendedName>
        <fullName evidence="4">SMP domain-containing protein</fullName>
    </recommendedName>
</protein>
<evidence type="ECO:0000313" key="3">
    <source>
        <dbReference type="Proteomes" id="UP000178912"/>
    </source>
</evidence>
<evidence type="ECO:0000256" key="1">
    <source>
        <dbReference type="SAM" id="MobiDB-lite"/>
    </source>
</evidence>
<evidence type="ECO:0008006" key="4">
    <source>
        <dbReference type="Google" id="ProtNLM"/>
    </source>
</evidence>
<organism evidence="2 3">
    <name type="scientific">Rhynchosporium agropyri</name>
    <dbReference type="NCBI Taxonomy" id="914238"/>
    <lineage>
        <taxon>Eukaryota</taxon>
        <taxon>Fungi</taxon>
        <taxon>Dikarya</taxon>
        <taxon>Ascomycota</taxon>
        <taxon>Pezizomycotina</taxon>
        <taxon>Leotiomycetes</taxon>
        <taxon>Helotiales</taxon>
        <taxon>Ploettnerulaceae</taxon>
        <taxon>Rhynchosporium</taxon>
    </lineage>
</organism>
<dbReference type="AlphaFoldDB" id="A0A1E1KY08"/>
<feature type="compositionally biased region" description="Polar residues" evidence="1">
    <location>
        <begin position="1"/>
        <end position="18"/>
    </location>
</feature>